<proteinExistence type="predicted"/>
<dbReference type="Proteomes" id="UP000268014">
    <property type="component" value="Unassembled WGS sequence"/>
</dbReference>
<dbReference type="AlphaFoldDB" id="A0A0N4WIA7"/>
<evidence type="ECO:0000256" key="1">
    <source>
        <dbReference type="SAM" id="SignalP"/>
    </source>
</evidence>
<gene>
    <name evidence="2" type="ORF">HPLM_LOCUS10672</name>
</gene>
<feature type="signal peptide" evidence="1">
    <location>
        <begin position="1"/>
        <end position="28"/>
    </location>
</feature>
<reference evidence="4" key="1">
    <citation type="submission" date="2017-02" db="UniProtKB">
        <authorList>
            <consortium name="WormBaseParasite"/>
        </authorList>
    </citation>
    <scope>IDENTIFICATION</scope>
</reference>
<reference evidence="2 3" key="2">
    <citation type="submission" date="2018-11" db="EMBL/GenBank/DDBJ databases">
        <authorList>
            <consortium name="Pathogen Informatics"/>
        </authorList>
    </citation>
    <scope>NUCLEOTIDE SEQUENCE [LARGE SCALE GENOMIC DNA]</scope>
    <source>
        <strain evidence="2 3">MHpl1</strain>
    </source>
</reference>
<keyword evidence="1" id="KW-0732">Signal</keyword>
<evidence type="ECO:0000313" key="2">
    <source>
        <dbReference type="EMBL" id="VDO40809.1"/>
    </source>
</evidence>
<sequence>MNVLAHASYRILQLVVFLLQQMVSVLQWAELASQIPDRAFHLCNLGQSMLEFVSTSCLSNSSHLISLLVIIGCNSVTNEFMGSLVF</sequence>
<organism evidence="4">
    <name type="scientific">Haemonchus placei</name>
    <name type="common">Barber's pole worm</name>
    <dbReference type="NCBI Taxonomy" id="6290"/>
    <lineage>
        <taxon>Eukaryota</taxon>
        <taxon>Metazoa</taxon>
        <taxon>Ecdysozoa</taxon>
        <taxon>Nematoda</taxon>
        <taxon>Chromadorea</taxon>
        <taxon>Rhabditida</taxon>
        <taxon>Rhabditina</taxon>
        <taxon>Rhabditomorpha</taxon>
        <taxon>Strongyloidea</taxon>
        <taxon>Trichostrongylidae</taxon>
        <taxon>Haemonchus</taxon>
    </lineage>
</organism>
<dbReference type="EMBL" id="UZAF01017354">
    <property type="protein sequence ID" value="VDO40809.1"/>
    <property type="molecule type" value="Genomic_DNA"/>
</dbReference>
<name>A0A0N4WIA7_HAEPC</name>
<protein>
    <submittedName>
        <fullName evidence="4">Secreted protein</fullName>
    </submittedName>
</protein>
<evidence type="ECO:0000313" key="3">
    <source>
        <dbReference type="Proteomes" id="UP000268014"/>
    </source>
</evidence>
<evidence type="ECO:0000313" key="4">
    <source>
        <dbReference type="WBParaSite" id="HPLM_0001068001-mRNA-1"/>
    </source>
</evidence>
<feature type="chain" id="PRO_5043123762" evidence="1">
    <location>
        <begin position="29"/>
        <end position="86"/>
    </location>
</feature>
<accession>A0A0N4WIA7</accession>
<dbReference type="WBParaSite" id="HPLM_0001068001-mRNA-1">
    <property type="protein sequence ID" value="HPLM_0001068001-mRNA-1"/>
    <property type="gene ID" value="HPLM_0001068001"/>
</dbReference>
<keyword evidence="3" id="KW-1185">Reference proteome</keyword>